<dbReference type="EMBL" id="JACFXU010000013">
    <property type="protein sequence ID" value="MBA6412719.1"/>
    <property type="molecule type" value="Genomic_DNA"/>
</dbReference>
<dbReference type="InterPro" id="IPR027599">
    <property type="entry name" value="PqqD-rel_X"/>
</dbReference>
<proteinExistence type="predicted"/>
<gene>
    <name evidence="1" type="ORF">H2508_06285</name>
</gene>
<protein>
    <submittedName>
        <fullName evidence="1">HPr-rel-A system PqqD family peptide chaperone</fullName>
    </submittedName>
</protein>
<accession>A0A7W2TVI7</accession>
<name>A0A7W2TVI7_9GAMM</name>
<dbReference type="AlphaFoldDB" id="A0A7W2TVI7"/>
<dbReference type="Proteomes" id="UP000539350">
    <property type="component" value="Unassembled WGS sequence"/>
</dbReference>
<comment type="caution">
    <text evidence="1">The sequence shown here is derived from an EMBL/GenBank/DDBJ whole genome shotgun (WGS) entry which is preliminary data.</text>
</comment>
<evidence type="ECO:0000313" key="1">
    <source>
        <dbReference type="EMBL" id="MBA6412719.1"/>
    </source>
</evidence>
<evidence type="ECO:0000313" key="2">
    <source>
        <dbReference type="Proteomes" id="UP000539350"/>
    </source>
</evidence>
<keyword evidence="2" id="KW-1185">Reference proteome</keyword>
<dbReference type="NCBIfam" id="TIGR04353">
    <property type="entry name" value="PqqD_rel_X"/>
    <property type="match status" value="1"/>
</dbReference>
<sequence>MWRLTGPARFYDRSESAFVYYQVDSGDTHLLSETVFPILKALAEKQRSTTELLDHLCQSDGLGSGVTEEQLVQQLQSLSAAAIVTQD</sequence>
<organism evidence="1 2">
    <name type="scientific">Sediminihaliea albiluteola</name>
    <dbReference type="NCBI Taxonomy" id="2758564"/>
    <lineage>
        <taxon>Bacteria</taxon>
        <taxon>Pseudomonadati</taxon>
        <taxon>Pseudomonadota</taxon>
        <taxon>Gammaproteobacteria</taxon>
        <taxon>Cellvibrionales</taxon>
        <taxon>Halieaceae</taxon>
        <taxon>Sediminihaliea</taxon>
    </lineage>
</organism>
<reference evidence="1 2" key="1">
    <citation type="submission" date="2020-07" db="EMBL/GenBank/DDBJ databases">
        <title>Halieaceae bacterium, F7430, whole genome shotgun sequencing project.</title>
        <authorList>
            <person name="Jiang S."/>
            <person name="Liu Z.W."/>
            <person name="Du Z.J."/>
        </authorList>
    </citation>
    <scope>NUCLEOTIDE SEQUENCE [LARGE SCALE GENOMIC DNA]</scope>
    <source>
        <strain evidence="1 2">F7430</strain>
    </source>
</reference>